<dbReference type="Proteomes" id="UP000215509">
    <property type="component" value="Unassembled WGS sequence"/>
</dbReference>
<name>A0A229UPR1_9BACL</name>
<dbReference type="EMBL" id="NMQW01000023">
    <property type="protein sequence ID" value="OXM85354.1"/>
    <property type="molecule type" value="Genomic_DNA"/>
</dbReference>
<comment type="caution">
    <text evidence="1">The sequence shown here is derived from an EMBL/GenBank/DDBJ whole genome shotgun (WGS) entry which is preliminary data.</text>
</comment>
<organism evidence="1 2">
    <name type="scientific">Paenibacillus rigui</name>
    <dbReference type="NCBI Taxonomy" id="554312"/>
    <lineage>
        <taxon>Bacteria</taxon>
        <taxon>Bacillati</taxon>
        <taxon>Bacillota</taxon>
        <taxon>Bacilli</taxon>
        <taxon>Bacillales</taxon>
        <taxon>Paenibacillaceae</taxon>
        <taxon>Paenibacillus</taxon>
    </lineage>
</organism>
<evidence type="ECO:0000313" key="1">
    <source>
        <dbReference type="EMBL" id="OXM85354.1"/>
    </source>
</evidence>
<evidence type="ECO:0000313" key="2">
    <source>
        <dbReference type="Proteomes" id="UP000215509"/>
    </source>
</evidence>
<proteinExistence type="predicted"/>
<dbReference type="Pfam" id="PF11155">
    <property type="entry name" value="DUF2935"/>
    <property type="match status" value="2"/>
</dbReference>
<sequence>MPLNPSIPVYEEHLFWIEILGDHAHFLYDNLSPSETQWVRQADHYIHAFNQARRDLEQLSPSAAAPSEPMKRFSQAVYPIALGYFKLEGAVQSRRLLNQINVNLSPSYFNGTLIENQEYLRQLGSYVRGETAPELPLVGLLDLWLEDQLGHAVLLRNILDPVEAGLSEKAVEYSRAFEAHMIKNRAIQGYLRFIEPGFPAQQQFAGEVFETVRSFYRFVQIIIVRYRHSEVLTRTTLRFLEHHLPETCYFLRKLALFKPDLVWEGSCPLTKPSFPLNVG</sequence>
<accession>A0A229UPR1</accession>
<keyword evidence="2" id="KW-1185">Reference proteome</keyword>
<dbReference type="OrthoDB" id="1633927at2"/>
<reference evidence="1 2" key="1">
    <citation type="submission" date="2017-07" db="EMBL/GenBank/DDBJ databases">
        <title>Genome sequencing and assembly of Paenibacillus rigui.</title>
        <authorList>
            <person name="Mayilraj S."/>
        </authorList>
    </citation>
    <scope>NUCLEOTIDE SEQUENCE [LARGE SCALE GENOMIC DNA]</scope>
    <source>
        <strain evidence="1 2">JCM 16352</strain>
    </source>
</reference>
<dbReference type="Gene3D" id="1.20.1260.120">
    <property type="entry name" value="Protein of unknown function DUF2935"/>
    <property type="match status" value="1"/>
</dbReference>
<gene>
    <name evidence="1" type="ORF">CF651_16135</name>
</gene>
<dbReference type="SUPFAM" id="SSF158430">
    <property type="entry name" value="Bacillus cereus metalloprotein-like"/>
    <property type="match status" value="2"/>
</dbReference>
<protein>
    <recommendedName>
        <fullName evidence="3">DUF2935 domain-containing protein</fullName>
    </recommendedName>
</protein>
<dbReference type="AlphaFoldDB" id="A0A229UPR1"/>
<evidence type="ECO:0008006" key="3">
    <source>
        <dbReference type="Google" id="ProtNLM"/>
    </source>
</evidence>
<dbReference type="InterPro" id="IPR021328">
    <property type="entry name" value="CotB-like"/>
</dbReference>